<sequence length="501" mass="55969">MVLSARPAAPGLFLFSIMSITVLEFFQNSQLNFAATYVMGGLGATPEEYSYGAMAYGACAVVAIFKHRWLSDRLGVRRFVAISLVLYTLGTALCALAERPPLFILARAIQGVGGATFFTAARLQLNRFEGKDRLLALLVFGYTMMIGSALGPLLGSYMLQRYSWRWAFWSVLPFVALAAVCVPRLQEIPPVNPPIEYHPGAMVWLLVSAFALQFLFQQTPYDFFSRPNLLLGLGGLWLVSGLVFLFRYRRSASDTPYWDHLVQKRYLFGLSAYLLLYVLVAGNNYILPQLLQAMGFDLPTAGLLLSVSFFSGMVFATLYAKTLLSPWRPGLKHAMAFATLLLAAYGYLMAHLDDTATPGQIAALLVINGGFLSIFIAAVAIGTFQEIRPEVFAHAYITKNVLRQTALSFSVSAANVFLQSRNSLHYNRLRERFSLLDNTFLDLIRRTRELLPQLSLEQAVGLWQQTLVRQSQLLSCLDFYQLFFVAGLGLALIITWQRVFR</sequence>
<keyword evidence="4 5" id="KW-0472">Membrane</keyword>
<feature type="transmembrane region" description="Helical" evidence="5">
    <location>
        <begin position="361"/>
        <end position="384"/>
    </location>
</feature>
<dbReference type="AlphaFoldDB" id="A0A975SNY3"/>
<dbReference type="Proteomes" id="UP000683428">
    <property type="component" value="Chromosome"/>
</dbReference>
<feature type="domain" description="Major facilitator superfamily (MFS) profile" evidence="6">
    <location>
        <begin position="13"/>
        <end position="501"/>
    </location>
</feature>
<evidence type="ECO:0000256" key="3">
    <source>
        <dbReference type="ARBA" id="ARBA00022989"/>
    </source>
</evidence>
<keyword evidence="8" id="KW-1185">Reference proteome</keyword>
<gene>
    <name evidence="7" type="ORF">Azoinq_01460</name>
</gene>
<dbReference type="GO" id="GO:0022857">
    <property type="term" value="F:transmembrane transporter activity"/>
    <property type="evidence" value="ECO:0007669"/>
    <property type="project" value="InterPro"/>
</dbReference>
<dbReference type="PANTHER" id="PTHR23501:SF174">
    <property type="entry name" value="MULTIDRUG EXPORT PROTEIN EMRB-RELATED"/>
    <property type="match status" value="1"/>
</dbReference>
<feature type="transmembrane region" description="Helical" evidence="5">
    <location>
        <begin position="197"/>
        <end position="216"/>
    </location>
</feature>
<dbReference type="InterPro" id="IPR020846">
    <property type="entry name" value="MFS_dom"/>
</dbReference>
<dbReference type="GO" id="GO:0005886">
    <property type="term" value="C:plasma membrane"/>
    <property type="evidence" value="ECO:0007669"/>
    <property type="project" value="TreeGrafter"/>
</dbReference>
<keyword evidence="2 5" id="KW-0812">Transmembrane</keyword>
<evidence type="ECO:0000256" key="1">
    <source>
        <dbReference type="ARBA" id="ARBA00004141"/>
    </source>
</evidence>
<dbReference type="PANTHER" id="PTHR23501">
    <property type="entry name" value="MAJOR FACILITATOR SUPERFAMILY"/>
    <property type="match status" value="1"/>
</dbReference>
<evidence type="ECO:0000256" key="2">
    <source>
        <dbReference type="ARBA" id="ARBA00022692"/>
    </source>
</evidence>
<dbReference type="Pfam" id="PF07690">
    <property type="entry name" value="MFS_1"/>
    <property type="match status" value="1"/>
</dbReference>
<accession>A0A975SNY3</accession>
<evidence type="ECO:0000256" key="5">
    <source>
        <dbReference type="SAM" id="Phobius"/>
    </source>
</evidence>
<evidence type="ECO:0000259" key="6">
    <source>
        <dbReference type="PROSITE" id="PS50850"/>
    </source>
</evidence>
<dbReference type="RefSeq" id="WP_216127534.1">
    <property type="nucleotide sequence ID" value="NZ_CP064782.1"/>
</dbReference>
<organism evidence="7 8">
    <name type="scientific">Azospira inquinata</name>
    <dbReference type="NCBI Taxonomy" id="2785627"/>
    <lineage>
        <taxon>Bacteria</taxon>
        <taxon>Pseudomonadati</taxon>
        <taxon>Pseudomonadota</taxon>
        <taxon>Betaproteobacteria</taxon>
        <taxon>Rhodocyclales</taxon>
        <taxon>Rhodocyclaceae</taxon>
        <taxon>Azospira</taxon>
    </lineage>
</organism>
<dbReference type="PROSITE" id="PS50850">
    <property type="entry name" value="MFS"/>
    <property type="match status" value="1"/>
</dbReference>
<feature type="transmembrane region" description="Helical" evidence="5">
    <location>
        <begin position="266"/>
        <end position="286"/>
    </location>
</feature>
<evidence type="ECO:0000313" key="7">
    <source>
        <dbReference type="EMBL" id="QWT49310.1"/>
    </source>
</evidence>
<keyword evidence="3 5" id="KW-1133">Transmembrane helix</keyword>
<dbReference type="EMBL" id="CP064782">
    <property type="protein sequence ID" value="QWT49310.1"/>
    <property type="molecule type" value="Genomic_DNA"/>
</dbReference>
<reference evidence="7" key="1">
    <citation type="submission" date="2020-11" db="EMBL/GenBank/DDBJ databases">
        <title>Azospira inquinata sp. nov.</title>
        <authorList>
            <person name="Moe W.M."/>
            <person name="Mikes M.C."/>
        </authorList>
    </citation>
    <scope>NUCLEOTIDE SEQUENCE</scope>
    <source>
        <strain evidence="7">Azo-3</strain>
    </source>
</reference>
<evidence type="ECO:0000256" key="4">
    <source>
        <dbReference type="ARBA" id="ARBA00023136"/>
    </source>
</evidence>
<evidence type="ECO:0000313" key="8">
    <source>
        <dbReference type="Proteomes" id="UP000683428"/>
    </source>
</evidence>
<feature type="transmembrane region" description="Helical" evidence="5">
    <location>
        <begin position="228"/>
        <end position="246"/>
    </location>
</feature>
<feature type="transmembrane region" description="Helical" evidence="5">
    <location>
        <begin position="479"/>
        <end position="499"/>
    </location>
</feature>
<feature type="transmembrane region" description="Helical" evidence="5">
    <location>
        <begin position="298"/>
        <end position="319"/>
    </location>
</feature>
<dbReference type="KEGG" id="aiq:Azoinq_01460"/>
<feature type="transmembrane region" description="Helical" evidence="5">
    <location>
        <begin position="166"/>
        <end position="185"/>
    </location>
</feature>
<comment type="subcellular location">
    <subcellularLocation>
        <location evidence="1">Membrane</location>
        <topology evidence="1">Multi-pass membrane protein</topology>
    </subcellularLocation>
</comment>
<feature type="transmembrane region" description="Helical" evidence="5">
    <location>
        <begin position="49"/>
        <end position="67"/>
    </location>
</feature>
<feature type="transmembrane region" description="Helical" evidence="5">
    <location>
        <begin position="135"/>
        <end position="154"/>
    </location>
</feature>
<proteinExistence type="predicted"/>
<dbReference type="InterPro" id="IPR011701">
    <property type="entry name" value="MFS"/>
</dbReference>
<name>A0A975SNY3_9RHOO</name>
<feature type="transmembrane region" description="Helical" evidence="5">
    <location>
        <begin position="79"/>
        <end position="98"/>
    </location>
</feature>
<feature type="transmembrane region" description="Helical" evidence="5">
    <location>
        <begin position="104"/>
        <end position="123"/>
    </location>
</feature>
<feature type="transmembrane region" description="Helical" evidence="5">
    <location>
        <begin position="12"/>
        <end position="29"/>
    </location>
</feature>
<protein>
    <submittedName>
        <fullName evidence="7">MFS transporter</fullName>
    </submittedName>
</protein>
<feature type="transmembrane region" description="Helical" evidence="5">
    <location>
        <begin position="331"/>
        <end position="349"/>
    </location>
</feature>